<evidence type="ECO:0000313" key="4">
    <source>
        <dbReference type="Proteomes" id="UP000242877"/>
    </source>
</evidence>
<proteinExistence type="predicted"/>
<gene>
    <name evidence="3" type="ORF">AAP_00613</name>
</gene>
<dbReference type="PROSITE" id="PS50132">
    <property type="entry name" value="RGS"/>
    <property type="match status" value="1"/>
</dbReference>
<feature type="domain" description="RGS" evidence="2">
    <location>
        <begin position="156"/>
        <end position="271"/>
    </location>
</feature>
<comment type="caution">
    <text evidence="3">The sequence shown here is derived from an EMBL/GenBank/DDBJ whole genome shotgun (WGS) entry which is preliminary data.</text>
</comment>
<feature type="region of interest" description="Disordered" evidence="1">
    <location>
        <begin position="344"/>
        <end position="438"/>
    </location>
</feature>
<accession>A0A166PIB3</accession>
<organism evidence="3 4">
    <name type="scientific">Ascosphaera apis ARSEF 7405</name>
    <dbReference type="NCBI Taxonomy" id="392613"/>
    <lineage>
        <taxon>Eukaryota</taxon>
        <taxon>Fungi</taxon>
        <taxon>Dikarya</taxon>
        <taxon>Ascomycota</taxon>
        <taxon>Pezizomycotina</taxon>
        <taxon>Eurotiomycetes</taxon>
        <taxon>Eurotiomycetidae</taxon>
        <taxon>Onygenales</taxon>
        <taxon>Ascosphaeraceae</taxon>
        <taxon>Ascosphaera</taxon>
    </lineage>
</organism>
<feature type="compositionally biased region" description="Polar residues" evidence="1">
    <location>
        <begin position="83"/>
        <end position="97"/>
    </location>
</feature>
<dbReference type="InterPro" id="IPR016137">
    <property type="entry name" value="RGS"/>
</dbReference>
<dbReference type="VEuPathDB" id="FungiDB:AAP_00613"/>
<evidence type="ECO:0000256" key="1">
    <source>
        <dbReference type="SAM" id="MobiDB-lite"/>
    </source>
</evidence>
<dbReference type="OrthoDB" id="10266999at2759"/>
<keyword evidence="4" id="KW-1185">Reference proteome</keyword>
<feature type="compositionally biased region" description="Low complexity" evidence="1">
    <location>
        <begin position="356"/>
        <end position="374"/>
    </location>
</feature>
<dbReference type="Gene3D" id="1.10.167.10">
    <property type="entry name" value="Regulator of G-protein Signalling 4, domain 2"/>
    <property type="match status" value="1"/>
</dbReference>
<dbReference type="CDD" id="cd07440">
    <property type="entry name" value="RGS"/>
    <property type="match status" value="1"/>
</dbReference>
<dbReference type="InterPro" id="IPR044926">
    <property type="entry name" value="RGS_subdomain_2"/>
</dbReference>
<feature type="compositionally biased region" description="Polar residues" evidence="1">
    <location>
        <begin position="108"/>
        <end position="121"/>
    </location>
</feature>
<dbReference type="SMART" id="SM00315">
    <property type="entry name" value="RGS"/>
    <property type="match status" value="1"/>
</dbReference>
<dbReference type="AlphaFoldDB" id="A0A166PIB3"/>
<evidence type="ECO:0000259" key="2">
    <source>
        <dbReference type="PROSITE" id="PS50132"/>
    </source>
</evidence>
<reference evidence="3 4" key="1">
    <citation type="journal article" date="2016" name="Genome Biol. Evol.">
        <title>Divergent and convergent evolution of fungal pathogenicity.</title>
        <authorList>
            <person name="Shang Y."/>
            <person name="Xiao G."/>
            <person name="Zheng P."/>
            <person name="Cen K."/>
            <person name="Zhan S."/>
            <person name="Wang C."/>
        </authorList>
    </citation>
    <scope>NUCLEOTIDE SEQUENCE [LARGE SCALE GENOMIC DNA]</scope>
    <source>
        <strain evidence="3 4">ARSEF 7405</strain>
    </source>
</reference>
<protein>
    <submittedName>
        <fullName evidence="3">Regulator of G protein signaling superfamily</fullName>
    </submittedName>
</protein>
<feature type="compositionally biased region" description="Polar residues" evidence="1">
    <location>
        <begin position="384"/>
        <end position="397"/>
    </location>
</feature>
<name>A0A166PIB3_9EURO</name>
<evidence type="ECO:0000313" key="3">
    <source>
        <dbReference type="EMBL" id="KZZ96970.1"/>
    </source>
</evidence>
<dbReference type="SUPFAM" id="SSF48097">
    <property type="entry name" value="Regulator of G-protein signaling, RGS"/>
    <property type="match status" value="1"/>
</dbReference>
<dbReference type="EMBL" id="AZGZ01000002">
    <property type="protein sequence ID" value="KZZ96970.1"/>
    <property type="molecule type" value="Genomic_DNA"/>
</dbReference>
<dbReference type="Pfam" id="PF00615">
    <property type="entry name" value="RGS"/>
    <property type="match status" value="1"/>
</dbReference>
<dbReference type="PANTHER" id="PTHR10845">
    <property type="entry name" value="REGULATOR OF G PROTEIN SIGNALING"/>
    <property type="match status" value="1"/>
</dbReference>
<sequence>MFERNNKNSPVRWLDVEFLEPHICPAGAYFITRKRSKTLQRPGFLHKIKRRRGESHSAEQEPTNTMESLIYRRNSVYTSLATSIASPQRTHTTSGSKSDCESDEMAATHQTNIRTRPQSLSCPEPSPHSIQHQRRPPTLDEVLSDRAAPPYTRGAFTAFLSQNHCLESLEFYIDAKRYNHDYYTVAKQLGESAMEAQCPQTEHLCQLWQRLLTVYIYPASPREINVTGEVRDELLRYSHATIPPHPKILDSAVKRIHELMEESIFIPFVNSFASSQCRQLKRNDDSAERSHSTHLSLRRRFSAQPSLIAHTQNPSSLTLDPNFSLSCPNSSSALFKSTSPNCALYSPPSSDPNSLPEESSTDTASPSSPASTEPMTPPTTPPSNEWQFPFPSNSNMTCPRHKENAWKKMSLRLGFKKKSSGTPVSPKEAQLSPQFYTD</sequence>
<dbReference type="PANTHER" id="PTHR10845:SF267">
    <property type="entry name" value="REGULATOR OF G PROTEIN SIGNALING DOMAIN PROTEIN (AFU_ORTHOLOGUE AFUA_6G06860)"/>
    <property type="match status" value="1"/>
</dbReference>
<feature type="compositionally biased region" description="Polar residues" evidence="1">
    <location>
        <begin position="344"/>
        <end position="353"/>
    </location>
</feature>
<feature type="region of interest" description="Disordered" evidence="1">
    <location>
        <begin position="83"/>
        <end position="137"/>
    </location>
</feature>
<dbReference type="InterPro" id="IPR036305">
    <property type="entry name" value="RGS_sf"/>
</dbReference>
<dbReference type="Proteomes" id="UP000242877">
    <property type="component" value="Unassembled WGS sequence"/>
</dbReference>